<evidence type="ECO:0000313" key="2">
    <source>
        <dbReference type="EMBL" id="SNY94604.1"/>
    </source>
</evidence>
<proteinExistence type="predicted"/>
<dbReference type="AlphaFoldDB" id="A0A285MBQ1"/>
<accession>A0A285MBQ1</accession>
<organism evidence="2 3">
    <name type="scientific">Flagellimonas pacifica</name>
    <dbReference type="NCBI Taxonomy" id="1247520"/>
    <lineage>
        <taxon>Bacteria</taxon>
        <taxon>Pseudomonadati</taxon>
        <taxon>Bacteroidota</taxon>
        <taxon>Flavobacteriia</taxon>
        <taxon>Flavobacteriales</taxon>
        <taxon>Flavobacteriaceae</taxon>
        <taxon>Flagellimonas</taxon>
    </lineage>
</organism>
<gene>
    <name evidence="2" type="ORF">SAMN06265377_0264</name>
</gene>
<dbReference type="Pfam" id="PF04101">
    <property type="entry name" value="Glyco_tran_28_C"/>
    <property type="match status" value="1"/>
</dbReference>
<dbReference type="SUPFAM" id="SSF53756">
    <property type="entry name" value="UDP-Glycosyltransferase/glycogen phosphorylase"/>
    <property type="match status" value="1"/>
</dbReference>
<sequence>MQSSKRILVAPLNWGLGHATRCIPIIHALLDHGHQPYLASDGVALSLLQKEFPDLPSFELPSYRIKYAEKGRNFKLKMIWDSPKVVKAMSKEKKSIKKLVKEHHIDGIISDNRLGVSYKKIPCVFITHQLNVLSGNTTWMSSKAHQKIIKKFDVCWVPDVKDKPNLTGKLGHLKKPKMHVEYIGPLSRFEKMDTELSYDLMVLLSGPEPQRTLLEEKLLKELQLFEGKILFVKGKIEASQTKEEIKTKKGSMTLFNFMQSKELETALNQSSKVLCRSGYTTVMDLAKMEKKAFFIPTPGQYEQEYLARRLQKQKLVPYSSQNDFSLDDITRIESYKGLSQFETAIDYAGLFAAFSKVNENSEPTPSSLST</sequence>
<dbReference type="InterPro" id="IPR007235">
    <property type="entry name" value="Glyco_trans_28_C"/>
</dbReference>
<dbReference type="Gene3D" id="3.40.50.2000">
    <property type="entry name" value="Glycogen Phosphorylase B"/>
    <property type="match status" value="1"/>
</dbReference>
<keyword evidence="3" id="KW-1185">Reference proteome</keyword>
<dbReference type="EMBL" id="OBEH01000001">
    <property type="protein sequence ID" value="SNY94604.1"/>
    <property type="molecule type" value="Genomic_DNA"/>
</dbReference>
<reference evidence="3" key="1">
    <citation type="submission" date="2017-09" db="EMBL/GenBank/DDBJ databases">
        <authorList>
            <person name="Varghese N."/>
            <person name="Submissions S."/>
        </authorList>
    </citation>
    <scope>NUCLEOTIDE SEQUENCE [LARGE SCALE GENOMIC DNA]</scope>
    <source>
        <strain evidence="3">DSM 25885</strain>
    </source>
</reference>
<feature type="domain" description="Glycosyl transferase family 28 C-terminal" evidence="1">
    <location>
        <begin position="214"/>
        <end position="327"/>
    </location>
</feature>
<evidence type="ECO:0000259" key="1">
    <source>
        <dbReference type="Pfam" id="PF04101"/>
    </source>
</evidence>
<evidence type="ECO:0000313" key="3">
    <source>
        <dbReference type="Proteomes" id="UP000219048"/>
    </source>
</evidence>
<name>A0A285MBQ1_9FLAO</name>
<dbReference type="Proteomes" id="UP000219048">
    <property type="component" value="Unassembled WGS sequence"/>
</dbReference>
<dbReference type="OrthoDB" id="9803241at2"/>
<dbReference type="PANTHER" id="PTHR21015">
    <property type="entry name" value="UDP-N-ACETYLGLUCOSAMINE--N-ACETYLMURAMYL-(PENTAPEPTIDE) PYROPHOSPHORYL-UNDECAPRENOL N-ACETYLGLUCOSAMINE TRANSFERASE 1"/>
    <property type="match status" value="1"/>
</dbReference>
<dbReference type="GO" id="GO:0016758">
    <property type="term" value="F:hexosyltransferase activity"/>
    <property type="evidence" value="ECO:0007669"/>
    <property type="project" value="InterPro"/>
</dbReference>
<dbReference type="RefSeq" id="WP_097043921.1">
    <property type="nucleotide sequence ID" value="NZ_OBEH01000001.1"/>
</dbReference>
<dbReference type="PANTHER" id="PTHR21015:SF22">
    <property type="entry name" value="GLYCOSYLTRANSFERASE"/>
    <property type="match status" value="1"/>
</dbReference>
<protein>
    <recommendedName>
        <fullName evidence="1">Glycosyl transferase family 28 C-terminal domain-containing protein</fullName>
    </recommendedName>
</protein>